<dbReference type="EMBL" id="OY882879">
    <property type="protein sequence ID" value="CAK6450161.1"/>
    <property type="molecule type" value="Genomic_DNA"/>
</dbReference>
<dbReference type="InterPro" id="IPR044913">
    <property type="entry name" value="P_trefoil_dom_sf"/>
</dbReference>
<dbReference type="Gene3D" id="4.10.110.10">
    <property type="entry name" value="Spasmolytic Protein, domain 1"/>
    <property type="match status" value="1"/>
</dbReference>
<evidence type="ECO:0000256" key="1">
    <source>
        <dbReference type="ARBA" id="ARBA00023157"/>
    </source>
</evidence>
<name>A0ABP0AM04_PIPNA</name>
<feature type="transmembrane region" description="Helical" evidence="3">
    <location>
        <begin position="89"/>
        <end position="107"/>
    </location>
</feature>
<keyword evidence="3" id="KW-0812">Transmembrane</keyword>
<evidence type="ECO:0000313" key="4">
    <source>
        <dbReference type="EMBL" id="CAK6450161.1"/>
    </source>
</evidence>
<accession>A0ABP0AM04</accession>
<dbReference type="PANTHER" id="PTHR37360">
    <property type="entry name" value="FRAGILE X MENTAL RETARDATION 1 NEIGHBOR PROTEIN"/>
    <property type="match status" value="1"/>
</dbReference>
<keyword evidence="3" id="KW-0472">Membrane</keyword>
<protein>
    <recommendedName>
        <fullName evidence="6">Fragile X mental retardation 1 neighbor protein</fullName>
    </recommendedName>
</protein>
<reference evidence="4" key="1">
    <citation type="submission" date="2023-12" db="EMBL/GenBank/DDBJ databases">
        <authorList>
            <person name="Brown T."/>
        </authorList>
    </citation>
    <scope>NUCLEOTIDE SEQUENCE</scope>
</reference>
<keyword evidence="1" id="KW-1015">Disulfide bond</keyword>
<evidence type="ECO:0008006" key="6">
    <source>
        <dbReference type="Google" id="ProtNLM"/>
    </source>
</evidence>
<keyword evidence="5" id="KW-1185">Reference proteome</keyword>
<feature type="transmembrane region" description="Helical" evidence="3">
    <location>
        <begin position="196"/>
        <end position="218"/>
    </location>
</feature>
<dbReference type="InterPro" id="IPR055331">
    <property type="entry name" value="FMR1-like"/>
</dbReference>
<proteinExistence type="predicted"/>
<feature type="coiled-coil region" evidence="2">
    <location>
        <begin position="231"/>
        <end position="261"/>
    </location>
</feature>
<sequence length="273" mass="31245">MPSEGRCSRGKNRSKSKALKGTRIRLVRCDESHPAENVVEGSHVSSTTPNRGGHPIMAAAPQPGWEASLLGLGAERRQSLMNMWAENRLVLFLLTILLMTLLCYHLGFRFSNSETESEYIMWNSENTNGQSTAQRVLISFFFPTTCIVKENQEVNDCNNLPNLNKSACLEHRCCYSSFGTNNFRCFAPLSNKPLQIFRIFGFGVVSMIILGCLPIYFFSLRWRSKWANYLRRKINKIFKKLKKQRNKLKRDAEMLRAAIENEEGFSDGKEQED</sequence>
<organism evidence="4 5">
    <name type="scientific">Pipistrellus nathusii</name>
    <name type="common">Nathusius' pipistrelle</name>
    <dbReference type="NCBI Taxonomy" id="59473"/>
    <lineage>
        <taxon>Eukaryota</taxon>
        <taxon>Metazoa</taxon>
        <taxon>Chordata</taxon>
        <taxon>Craniata</taxon>
        <taxon>Vertebrata</taxon>
        <taxon>Euteleostomi</taxon>
        <taxon>Mammalia</taxon>
        <taxon>Eutheria</taxon>
        <taxon>Laurasiatheria</taxon>
        <taxon>Chiroptera</taxon>
        <taxon>Yangochiroptera</taxon>
        <taxon>Vespertilionidae</taxon>
        <taxon>Pipistrellus</taxon>
    </lineage>
</organism>
<dbReference type="PANTHER" id="PTHR37360:SF1">
    <property type="entry name" value="FMR1 NEIGHBOR PROTEIN"/>
    <property type="match status" value="1"/>
</dbReference>
<dbReference type="Proteomes" id="UP001314169">
    <property type="component" value="Chromosome X"/>
</dbReference>
<evidence type="ECO:0000256" key="2">
    <source>
        <dbReference type="SAM" id="Coils"/>
    </source>
</evidence>
<keyword evidence="2" id="KW-0175">Coiled coil</keyword>
<evidence type="ECO:0000256" key="3">
    <source>
        <dbReference type="SAM" id="Phobius"/>
    </source>
</evidence>
<keyword evidence="3" id="KW-1133">Transmembrane helix</keyword>
<gene>
    <name evidence="4" type="ORF">MPIPNATIZW_LOCUS18467</name>
</gene>
<evidence type="ECO:0000313" key="5">
    <source>
        <dbReference type="Proteomes" id="UP001314169"/>
    </source>
</evidence>